<feature type="domain" description="Hedgehog protein Hint" evidence="1">
    <location>
        <begin position="47"/>
        <end position="106"/>
    </location>
</feature>
<sequence>MQCSTKLEVKGASKIADGHNYDGRGYGTSQETSLLNSFAYYYVGHGSWTHYEPDIWIVFLHISLENGQSLHITEDHLIFTSHCNSSMEIRKAAKVNVGDCLFKAKDAVSAYCKYRQGTGSGPMPMDLPEIFKRI</sequence>
<evidence type="ECO:0000313" key="2">
    <source>
        <dbReference type="Proteomes" id="UP000887565"/>
    </source>
</evidence>
<dbReference type="InterPro" id="IPR036844">
    <property type="entry name" value="Hint_dom_sf"/>
</dbReference>
<accession>A0A915ITU4</accession>
<organism evidence="2 3">
    <name type="scientific">Romanomermis culicivorax</name>
    <name type="common">Nematode worm</name>
    <dbReference type="NCBI Taxonomy" id="13658"/>
    <lineage>
        <taxon>Eukaryota</taxon>
        <taxon>Metazoa</taxon>
        <taxon>Ecdysozoa</taxon>
        <taxon>Nematoda</taxon>
        <taxon>Enoplea</taxon>
        <taxon>Dorylaimia</taxon>
        <taxon>Mermithida</taxon>
        <taxon>Mermithoidea</taxon>
        <taxon>Mermithidae</taxon>
        <taxon>Romanomermis</taxon>
    </lineage>
</organism>
<name>A0A915ITU4_ROMCU</name>
<dbReference type="AlphaFoldDB" id="A0A915ITU4"/>
<reference evidence="3" key="1">
    <citation type="submission" date="2022-11" db="UniProtKB">
        <authorList>
            <consortium name="WormBaseParasite"/>
        </authorList>
    </citation>
    <scope>IDENTIFICATION</scope>
</reference>
<dbReference type="SUPFAM" id="SSF51294">
    <property type="entry name" value="Hedgehog/intein (Hint) domain"/>
    <property type="match status" value="1"/>
</dbReference>
<dbReference type="Gene3D" id="2.170.16.10">
    <property type="entry name" value="Hedgehog/Intein (Hint) domain"/>
    <property type="match status" value="1"/>
</dbReference>
<dbReference type="GO" id="GO:0016540">
    <property type="term" value="P:protein autoprocessing"/>
    <property type="evidence" value="ECO:0007669"/>
    <property type="project" value="InterPro"/>
</dbReference>
<proteinExistence type="predicted"/>
<dbReference type="Pfam" id="PF01079">
    <property type="entry name" value="Hint"/>
    <property type="match status" value="1"/>
</dbReference>
<keyword evidence="2" id="KW-1185">Reference proteome</keyword>
<dbReference type="InterPro" id="IPR001767">
    <property type="entry name" value="Hedgehog_Hint"/>
</dbReference>
<evidence type="ECO:0000313" key="3">
    <source>
        <dbReference type="WBParaSite" id="nRc.2.0.1.t17246-RA"/>
    </source>
</evidence>
<evidence type="ECO:0000259" key="1">
    <source>
        <dbReference type="Pfam" id="PF01079"/>
    </source>
</evidence>
<protein>
    <submittedName>
        <fullName evidence="3">Hedgehog protein Hint domain-containing protein</fullName>
    </submittedName>
</protein>
<dbReference type="WBParaSite" id="nRc.2.0.1.t17246-RA">
    <property type="protein sequence ID" value="nRc.2.0.1.t17246-RA"/>
    <property type="gene ID" value="nRc.2.0.1.g17246"/>
</dbReference>
<dbReference type="Proteomes" id="UP000887565">
    <property type="component" value="Unplaced"/>
</dbReference>